<evidence type="ECO:0000313" key="1">
    <source>
        <dbReference type="EMBL" id="BDG71985.1"/>
    </source>
</evidence>
<gene>
    <name evidence="1" type="ORF">Rmf_19140</name>
</gene>
<evidence type="ECO:0000313" key="2">
    <source>
        <dbReference type="Proteomes" id="UP000831327"/>
    </source>
</evidence>
<dbReference type="EMBL" id="AP025637">
    <property type="protein sequence ID" value="BDG71985.1"/>
    <property type="molecule type" value="Genomic_DNA"/>
</dbReference>
<keyword evidence="2" id="KW-1185">Reference proteome</keyword>
<reference evidence="1 2" key="1">
    <citation type="journal article" date="2016" name="Microbes Environ.">
        <title>Phylogenetically diverse aerobic anoxygenic phototrophic bacteria isolated from epilithic biofilms in Tama river, Japan.</title>
        <authorList>
            <person name="Hirose S."/>
            <person name="Matsuura K."/>
            <person name="Haruta S."/>
        </authorList>
    </citation>
    <scope>NUCLEOTIDE SEQUENCE [LARGE SCALE GENOMIC DNA]</scope>
    <source>
        <strain evidence="1 2">S08</strain>
    </source>
</reference>
<dbReference type="Proteomes" id="UP000831327">
    <property type="component" value="Chromosome"/>
</dbReference>
<sequence length="67" mass="7948">MELPEVVIMDDLLELGIYRARQTVHAHVRDGILPRPRMLNNRYIWSRAQIKTFLASDKGKRIYPRTK</sequence>
<evidence type="ECO:0008006" key="3">
    <source>
        <dbReference type="Google" id="ProtNLM"/>
    </source>
</evidence>
<name>A0ABM7Y2F5_9PROT</name>
<protein>
    <recommendedName>
        <fullName evidence="3">DNA-binding protein</fullName>
    </recommendedName>
</protein>
<dbReference type="RefSeq" id="WP_244459204.1">
    <property type="nucleotide sequence ID" value="NZ_AP025637.1"/>
</dbReference>
<organism evidence="1 2">
    <name type="scientific">Roseomonas fluvialis</name>
    <dbReference type="NCBI Taxonomy" id="1750527"/>
    <lineage>
        <taxon>Bacteria</taxon>
        <taxon>Pseudomonadati</taxon>
        <taxon>Pseudomonadota</taxon>
        <taxon>Alphaproteobacteria</taxon>
        <taxon>Acetobacterales</taxon>
        <taxon>Roseomonadaceae</taxon>
        <taxon>Roseomonas</taxon>
    </lineage>
</organism>
<proteinExistence type="predicted"/>
<accession>A0ABM7Y2F5</accession>